<dbReference type="PANTHER" id="PTHR47668:SF1">
    <property type="entry name" value="DIENELACTONE HYDROLASE DOMAIN-CONTAINING PROTEIN-RELATED"/>
    <property type="match status" value="1"/>
</dbReference>
<dbReference type="Proteomes" id="UP000504638">
    <property type="component" value="Unplaced"/>
</dbReference>
<sequence length="251" mass="27721">MSQHSEACCTIPPVVSKDYVPKGKYITVNGMQTYVTGPANAKRALLCIYDIFGFFPQTLQGADILAHSDKDRPYLVFMPDWFEGKPAHISWYPPDTDDKKEKMGAFFSGPAAPPKTVSRVPKVLEELKSKGPGAGIETWGIYGYCWGGKIVSLSSQAGTPFKAGAACHPAMVDPADAPNITIPFAMLPSQDEDKNDVGKWQEGLKVKGEVTWFDNQIHGFMAARGDLEKAEVKTDYEKAYKLLLNFFHQHL</sequence>
<organism evidence="2">
    <name type="scientific">Eremomyces bilateralis CBS 781.70</name>
    <dbReference type="NCBI Taxonomy" id="1392243"/>
    <lineage>
        <taxon>Eukaryota</taxon>
        <taxon>Fungi</taxon>
        <taxon>Dikarya</taxon>
        <taxon>Ascomycota</taxon>
        <taxon>Pezizomycotina</taxon>
        <taxon>Dothideomycetes</taxon>
        <taxon>Dothideomycetes incertae sedis</taxon>
        <taxon>Eremomycetales</taxon>
        <taxon>Eremomycetaceae</taxon>
        <taxon>Eremomyces</taxon>
    </lineage>
</organism>
<dbReference type="SUPFAM" id="SSF53474">
    <property type="entry name" value="alpha/beta-Hydrolases"/>
    <property type="match status" value="1"/>
</dbReference>
<keyword evidence="3" id="KW-1185">Reference proteome</keyword>
<dbReference type="EMBL" id="ML975175">
    <property type="protein sequence ID" value="KAF1809145.1"/>
    <property type="molecule type" value="Genomic_DNA"/>
</dbReference>
<evidence type="ECO:0000313" key="2">
    <source>
        <dbReference type="EMBL" id="KAF1809145.1"/>
    </source>
</evidence>
<evidence type="ECO:0000313" key="4">
    <source>
        <dbReference type="RefSeq" id="XP_033530776.1"/>
    </source>
</evidence>
<evidence type="ECO:0000259" key="1">
    <source>
        <dbReference type="Pfam" id="PF01738"/>
    </source>
</evidence>
<dbReference type="InterPro" id="IPR002925">
    <property type="entry name" value="Dienelactn_hydro"/>
</dbReference>
<dbReference type="PANTHER" id="PTHR47668">
    <property type="entry name" value="DIENELACTONE HYDROLASE FAMILY PROTEIN (AFU_ORTHOLOGUE AFUA_6G01940)"/>
    <property type="match status" value="1"/>
</dbReference>
<dbReference type="GO" id="GO:0016787">
    <property type="term" value="F:hydrolase activity"/>
    <property type="evidence" value="ECO:0007669"/>
    <property type="project" value="InterPro"/>
</dbReference>
<feature type="domain" description="Dienelactone hydrolase" evidence="1">
    <location>
        <begin position="31"/>
        <end position="250"/>
    </location>
</feature>
<dbReference type="RefSeq" id="XP_033530776.1">
    <property type="nucleotide sequence ID" value="XM_033680830.1"/>
</dbReference>
<reference evidence="4" key="2">
    <citation type="submission" date="2020-04" db="EMBL/GenBank/DDBJ databases">
        <authorList>
            <consortium name="NCBI Genome Project"/>
        </authorList>
    </citation>
    <scope>NUCLEOTIDE SEQUENCE</scope>
    <source>
        <strain evidence="4">CBS 781.70</strain>
    </source>
</reference>
<name>A0A6G1FTE0_9PEZI</name>
<protein>
    <submittedName>
        <fullName evidence="2 4">Carboxymethylenebutenolidase</fullName>
    </submittedName>
</protein>
<dbReference type="Pfam" id="PF01738">
    <property type="entry name" value="DLH"/>
    <property type="match status" value="1"/>
</dbReference>
<evidence type="ECO:0000313" key="3">
    <source>
        <dbReference type="Proteomes" id="UP000504638"/>
    </source>
</evidence>
<reference evidence="2 4" key="1">
    <citation type="submission" date="2020-01" db="EMBL/GenBank/DDBJ databases">
        <authorList>
            <consortium name="DOE Joint Genome Institute"/>
            <person name="Haridas S."/>
            <person name="Albert R."/>
            <person name="Binder M."/>
            <person name="Bloem J."/>
            <person name="Labutti K."/>
            <person name="Salamov A."/>
            <person name="Andreopoulos B."/>
            <person name="Baker S.E."/>
            <person name="Barry K."/>
            <person name="Bills G."/>
            <person name="Bluhm B.H."/>
            <person name="Cannon C."/>
            <person name="Castanera R."/>
            <person name="Culley D.E."/>
            <person name="Daum C."/>
            <person name="Ezra D."/>
            <person name="Gonzalez J.B."/>
            <person name="Henrissat B."/>
            <person name="Kuo A."/>
            <person name="Liang C."/>
            <person name="Lipzen A."/>
            <person name="Lutzoni F."/>
            <person name="Magnuson J."/>
            <person name="Mondo S."/>
            <person name="Nolan M."/>
            <person name="Ohm R."/>
            <person name="Pangilinan J."/>
            <person name="Park H.-J."/>
            <person name="Ramirez L."/>
            <person name="Alfaro M."/>
            <person name="Sun H."/>
            <person name="Tritt A."/>
            <person name="Yoshinaga Y."/>
            <person name="Zwiers L.-H."/>
            <person name="Turgeon B.G."/>
            <person name="Goodwin S.B."/>
            <person name="Spatafora J.W."/>
            <person name="Crous P.W."/>
            <person name="Grigoriev I.V."/>
        </authorList>
    </citation>
    <scope>NUCLEOTIDE SEQUENCE</scope>
    <source>
        <strain evidence="2 4">CBS 781.70</strain>
    </source>
</reference>
<reference evidence="4" key="3">
    <citation type="submission" date="2025-04" db="UniProtKB">
        <authorList>
            <consortium name="RefSeq"/>
        </authorList>
    </citation>
    <scope>IDENTIFICATION</scope>
    <source>
        <strain evidence="4">CBS 781.70</strain>
    </source>
</reference>
<proteinExistence type="predicted"/>
<dbReference type="AlphaFoldDB" id="A0A6G1FTE0"/>
<dbReference type="InterPro" id="IPR029058">
    <property type="entry name" value="AB_hydrolase_fold"/>
</dbReference>
<gene>
    <name evidence="2 4" type="ORF">P152DRAFT_468570</name>
</gene>
<accession>A0A6G1FTE0</accession>
<dbReference type="Gene3D" id="3.40.50.1820">
    <property type="entry name" value="alpha/beta hydrolase"/>
    <property type="match status" value="1"/>
</dbReference>
<dbReference type="GeneID" id="54421400"/>
<dbReference type="OrthoDB" id="2147163at2759"/>